<dbReference type="InterPro" id="IPR037968">
    <property type="entry name" value="PBRM1_BD5"/>
</dbReference>
<feature type="domain" description="Bromo" evidence="12">
    <location>
        <begin position="395"/>
        <end position="465"/>
    </location>
</feature>
<gene>
    <name evidence="16" type="primary">LOC108739113</name>
</gene>
<dbReference type="InterPro" id="IPR009071">
    <property type="entry name" value="HMG_box_dom"/>
</dbReference>
<dbReference type="InterPro" id="IPR036427">
    <property type="entry name" value="Bromodomain-like_sf"/>
</dbReference>
<dbReference type="InParanoid" id="A0A7F5R240"/>
<evidence type="ECO:0000256" key="6">
    <source>
        <dbReference type="ARBA" id="ARBA00023163"/>
    </source>
</evidence>
<dbReference type="Gene3D" id="2.30.30.490">
    <property type="match status" value="2"/>
</dbReference>
<dbReference type="PANTHER" id="PTHR16062">
    <property type="entry name" value="SWI/SNF-RELATED"/>
    <property type="match status" value="1"/>
</dbReference>
<evidence type="ECO:0000259" key="12">
    <source>
        <dbReference type="PROSITE" id="PS50014"/>
    </source>
</evidence>
<feature type="domain" description="HMG box" evidence="13">
    <location>
        <begin position="1404"/>
        <end position="1472"/>
    </location>
</feature>
<dbReference type="InterPro" id="IPR036910">
    <property type="entry name" value="HMG_box_dom_sf"/>
</dbReference>
<keyword evidence="10" id="KW-0175">Coiled coil</keyword>
<dbReference type="CDD" id="cd05515">
    <property type="entry name" value="Bromo_polybromo_V"/>
    <property type="match status" value="1"/>
</dbReference>
<dbReference type="CDD" id="cd04717">
    <property type="entry name" value="BAH_polybromo"/>
    <property type="match status" value="2"/>
</dbReference>
<evidence type="ECO:0000256" key="8">
    <source>
        <dbReference type="PROSITE-ProRule" id="PRU00035"/>
    </source>
</evidence>
<keyword evidence="4" id="KW-0805">Transcription regulation</keyword>
<keyword evidence="6" id="KW-0804">Transcription</keyword>
<evidence type="ECO:0000256" key="9">
    <source>
        <dbReference type="PROSITE-ProRule" id="PRU00267"/>
    </source>
</evidence>
<evidence type="ECO:0000256" key="2">
    <source>
        <dbReference type="ARBA" id="ARBA00022737"/>
    </source>
</evidence>
<dbReference type="InterPro" id="IPR001487">
    <property type="entry name" value="Bromodomain"/>
</dbReference>
<dbReference type="SMART" id="SM00297">
    <property type="entry name" value="BROMO"/>
    <property type="match status" value="6"/>
</dbReference>
<feature type="region of interest" description="Disordered" evidence="11">
    <location>
        <begin position="1371"/>
        <end position="1402"/>
    </location>
</feature>
<dbReference type="Pfam" id="PF00439">
    <property type="entry name" value="Bromodomain"/>
    <property type="match status" value="6"/>
</dbReference>
<evidence type="ECO:0000259" key="13">
    <source>
        <dbReference type="PROSITE" id="PS50118"/>
    </source>
</evidence>
<dbReference type="FunFam" id="1.20.920.10:FF:000057">
    <property type="entry name" value="Polybromo 1"/>
    <property type="match status" value="1"/>
</dbReference>
<evidence type="ECO:0000313" key="15">
    <source>
        <dbReference type="Proteomes" id="UP000192223"/>
    </source>
</evidence>
<dbReference type="Gene3D" id="1.20.920.10">
    <property type="entry name" value="Bromodomain-like"/>
    <property type="match status" value="6"/>
</dbReference>
<dbReference type="Proteomes" id="UP000192223">
    <property type="component" value="Unplaced"/>
</dbReference>
<feature type="compositionally biased region" description="Polar residues" evidence="11">
    <location>
        <begin position="1583"/>
        <end position="1595"/>
    </location>
</feature>
<feature type="compositionally biased region" description="Low complexity" evidence="11">
    <location>
        <begin position="1382"/>
        <end position="1397"/>
    </location>
</feature>
<feature type="DNA-binding region" description="HMG box" evidence="9">
    <location>
        <begin position="1404"/>
        <end position="1472"/>
    </location>
</feature>
<dbReference type="GO" id="GO:0006368">
    <property type="term" value="P:transcription elongation by RNA polymerase II"/>
    <property type="evidence" value="ECO:0007669"/>
    <property type="project" value="TreeGrafter"/>
</dbReference>
<evidence type="ECO:0000256" key="3">
    <source>
        <dbReference type="ARBA" id="ARBA00022853"/>
    </source>
</evidence>
<dbReference type="FunFam" id="1.20.920.10:FF:000064">
    <property type="entry name" value="Polybromo 1"/>
    <property type="match status" value="1"/>
</dbReference>
<dbReference type="GO" id="GO:0016514">
    <property type="term" value="C:SWI/SNF complex"/>
    <property type="evidence" value="ECO:0007669"/>
    <property type="project" value="TreeGrafter"/>
</dbReference>
<dbReference type="InterPro" id="IPR018359">
    <property type="entry name" value="Bromodomain_CS"/>
</dbReference>
<dbReference type="PANTHER" id="PTHR16062:SF19">
    <property type="entry name" value="PROTEIN POLYBROMO-1"/>
    <property type="match status" value="1"/>
</dbReference>
<keyword evidence="15" id="KW-1185">Reference proteome</keyword>
<dbReference type="InterPro" id="IPR001025">
    <property type="entry name" value="BAH_dom"/>
</dbReference>
<feature type="region of interest" description="Disordered" evidence="11">
    <location>
        <begin position="946"/>
        <end position="981"/>
    </location>
</feature>
<dbReference type="CDD" id="cd05520">
    <property type="entry name" value="Bromo_polybromo_III"/>
    <property type="match status" value="1"/>
</dbReference>
<dbReference type="Pfam" id="PF01426">
    <property type="entry name" value="BAH"/>
    <property type="match status" value="2"/>
</dbReference>
<feature type="domain" description="Bromo" evidence="12">
    <location>
        <begin position="699"/>
        <end position="769"/>
    </location>
</feature>
<feature type="domain" description="Bromo" evidence="12">
    <location>
        <begin position="232"/>
        <end position="302"/>
    </location>
</feature>
<feature type="compositionally biased region" description="Basic and acidic residues" evidence="11">
    <location>
        <begin position="953"/>
        <end position="962"/>
    </location>
</feature>
<evidence type="ECO:0000256" key="1">
    <source>
        <dbReference type="ARBA" id="ARBA00004123"/>
    </source>
</evidence>
<protein>
    <submittedName>
        <fullName evidence="16">Protein polybromo-1 isoform X1</fullName>
    </submittedName>
</protein>
<dbReference type="Gene3D" id="3.30.160.60">
    <property type="entry name" value="Classic Zinc Finger"/>
    <property type="match status" value="1"/>
</dbReference>
<dbReference type="FunFam" id="1.20.920.10:FF:000009">
    <property type="entry name" value="Protein polybromo-1 isoform 1"/>
    <property type="match status" value="1"/>
</dbReference>
<name>A0A7F5R240_AGRPL</name>
<feature type="compositionally biased region" description="Polar residues" evidence="11">
    <location>
        <begin position="529"/>
        <end position="538"/>
    </location>
</feature>
<dbReference type="KEGG" id="apln:108739113"/>
<feature type="domain" description="BAH" evidence="14">
    <location>
        <begin position="1182"/>
        <end position="1298"/>
    </location>
</feature>
<dbReference type="FunCoup" id="A0A7F5R240">
    <property type="interactions" value="2517"/>
</dbReference>
<evidence type="ECO:0000256" key="5">
    <source>
        <dbReference type="ARBA" id="ARBA00023117"/>
    </source>
</evidence>
<dbReference type="Pfam" id="PF00505">
    <property type="entry name" value="HMG_box"/>
    <property type="match status" value="1"/>
</dbReference>
<feature type="region of interest" description="Disordered" evidence="11">
    <location>
        <begin position="1567"/>
        <end position="1617"/>
    </location>
</feature>
<dbReference type="PROSITE" id="PS51038">
    <property type="entry name" value="BAH"/>
    <property type="match status" value="2"/>
</dbReference>
<sequence length="1713" mass="197217">MSRFTTRYLEYRSNLLSKMSKRRRTSSIASRGQEDDSLDSIEASSSGAPPRKRNKKQDPMEQCQQLYESIRNHKKEDGLLLCDAFIRVPKRRQEPAYYEVVNNPIDLLKVQQKLKTEEYEDIEDLQTDIELIVSNAKAFYKRSSQEYRDACDLWDLFLTNKNKMLDPKDGEENDSKGKLILKVNKVGRKASTPVIDVKKDDEEASETSTNPDEDMNPYEELFTAVMTATDAENRPLHTAFQLLPSKKKYPEYYDVIENPIDLRAIAVKIQSTEYSNLNELEKDLLLMTKNAASFNEPGSQIYRDAKLLKKIIQSKKIEIEHGKLSGAKTSERIRNKRLRTSTSLSAVTAALRDEETDTEEGELEEVMEVENDPPVDLDNPQWRLFEAVRTVSGNAGVLLSDPFWRLPSRRFYPDYYREIKNPLSLTQIRRKLMNCAYGTVSEVAGDLNIMFENAKKYNIPTSKLYKDAVKLQKVMQAKVQELLDLDQVTHRVTNKTRKTRASALVLFQDTDSELDNEEKNRKRPGARSKTPQTGSGTLTRGRPPKDPIPLKKKLHAIAKHLLDYTCEDGRKPLLGFMEKPSKKLYPDYYEVIEEPIDFIEIEQKIRAEQYSNENDLIRDFKLMFSNCRQFNEENSTIYEDANLLEKVLMEKVGQNPPTPEKETRKTVLRVSKPRKVLSPVEKNCRFLYETVRDYKEPKANRQLSAIFMKLPSKNDYPDYYEVIKNPIDMEKIAQKMKSNLYETLDDLFNDFNLMFDNACKYNEPDSQIYKDALLLQRVCLQTKNHLKEEDDAVPDVPAAVQDLLLNLFTTVYNHQDAEERCYSDSMAELPEHDEVDGKNNDNDKTPCSRVRALSLDLIKRRLDKGLYKRLDTFQDDFFACCERARRLSRSDSQVFEDSIELQSYFIKQRDELCKNGELLHSPALSYTLMHLTSAVESIRQSKILQESLEDESETRSSDDSVIKDSTLSNSSTSASGTGESMTMDQQTFKIGEFIYIDPKEKGLEPHILLIERLWTNNEGQKMLYGNYYLRPVETYHVTTRKFLEREVFKSDKHIAVPLEEVKGRCAVMNVKQYFTMRPEGFDLKDVYVCESRYSTKSRSFKKMKVFPETQDLTLISREVPLEPKRVMSVFRERVEKHKDELAELQEQERLIEKEKPNVVAFSSMGIDDGNTYYEQYNTICSGVIKTGDFVYVAAEGGRQMIAQIDAIWDTKDGKGYFRGPWFVTPMEIPLNPHRMFYKQEVFLSTLEDTNPLVGIMGKCSVLDYNEYISCRITEIHESDVYICTSMYDELNRQIKKLSPDGLKKHTHCSAVTEDEVYYFPKIINPPKVGSDIAQTNPETAKPQSIPVEVEQSPVLTKMSDMEMLMEDSLDGGPPSVGSGEIPTSVVPTPTSTPTPTTTKKKSNKNKVVTGYILYSREVRKQVVQNNPDSNFGEISKIVGNEWRSLPAIEKQSWEEKATKMNEENKAQLLIDEIANPTPPPPPPPVDIVYECLWDGCDFQFEDISDCIEHTIKDRDNQQGHVQSFFQKNPDSEFHCQWKNCGRNNKKNVQPFPNITRLLRHVRDMHINKGNGRCVPPENRSKNFKPSSKPQPNVSRPTPTATPNPPSTSHPPAAAVKQPEPMFISVPPRPQRVLHSEAYIKYIEGLQADNKYITPWERTLNVTKETVPPPDPDKLTHVATWLGKKYEQPEEVLNALWNLRNQMLRDTLGLQKLL</sequence>
<feature type="compositionally biased region" description="Pro residues" evidence="11">
    <location>
        <begin position="1599"/>
        <end position="1608"/>
    </location>
</feature>
<dbReference type="PROSITE" id="PS50014">
    <property type="entry name" value="BROMODOMAIN_2"/>
    <property type="match status" value="5"/>
</dbReference>
<dbReference type="CDD" id="cd05526">
    <property type="entry name" value="Bromo_polybromo_VI"/>
    <property type="match status" value="1"/>
</dbReference>
<keyword evidence="9" id="KW-0238">DNA-binding</keyword>
<evidence type="ECO:0000256" key="4">
    <source>
        <dbReference type="ARBA" id="ARBA00023015"/>
    </source>
</evidence>
<dbReference type="InterPro" id="IPR037382">
    <property type="entry name" value="Rsc/polybromo"/>
</dbReference>
<dbReference type="RefSeq" id="XP_025829013.1">
    <property type="nucleotide sequence ID" value="XM_025973228.1"/>
</dbReference>
<feature type="region of interest" description="Disordered" evidence="11">
    <location>
        <begin position="19"/>
        <end position="62"/>
    </location>
</feature>
<keyword evidence="5 8" id="KW-0103">Bromodomain</keyword>
<dbReference type="SUPFAM" id="SSF47095">
    <property type="entry name" value="HMG-box"/>
    <property type="match status" value="1"/>
</dbReference>
<dbReference type="PRINTS" id="PR00503">
    <property type="entry name" value="BROMODOMAIN"/>
</dbReference>
<keyword evidence="7 9" id="KW-0539">Nucleus</keyword>
<dbReference type="CDD" id="cd05517">
    <property type="entry name" value="Bromo_polybromo_II"/>
    <property type="match status" value="1"/>
</dbReference>
<dbReference type="GO" id="GO:0006338">
    <property type="term" value="P:chromatin remodeling"/>
    <property type="evidence" value="ECO:0007669"/>
    <property type="project" value="InterPro"/>
</dbReference>
<evidence type="ECO:0000256" key="10">
    <source>
        <dbReference type="SAM" id="Coils"/>
    </source>
</evidence>
<dbReference type="GeneID" id="108739113"/>
<feature type="domain" description="Bromo" evidence="12">
    <location>
        <begin position="568"/>
        <end position="638"/>
    </location>
</feature>
<proteinExistence type="predicted"/>
<evidence type="ECO:0000256" key="7">
    <source>
        <dbReference type="ARBA" id="ARBA00023242"/>
    </source>
</evidence>
<dbReference type="PROSITE" id="PS00633">
    <property type="entry name" value="BROMODOMAIN_1"/>
    <property type="match status" value="3"/>
</dbReference>
<feature type="region of interest" description="Disordered" evidence="11">
    <location>
        <begin position="194"/>
        <end position="216"/>
    </location>
</feature>
<dbReference type="OrthoDB" id="10009055at2759"/>
<organism evidence="15 16">
    <name type="scientific">Agrilus planipennis</name>
    <name type="common">Emerald ash borer</name>
    <name type="synonym">Agrilus marcopoli</name>
    <dbReference type="NCBI Taxonomy" id="224129"/>
    <lineage>
        <taxon>Eukaryota</taxon>
        <taxon>Metazoa</taxon>
        <taxon>Ecdysozoa</taxon>
        <taxon>Arthropoda</taxon>
        <taxon>Hexapoda</taxon>
        <taxon>Insecta</taxon>
        <taxon>Pterygota</taxon>
        <taxon>Neoptera</taxon>
        <taxon>Endopterygota</taxon>
        <taxon>Coleoptera</taxon>
        <taxon>Polyphaga</taxon>
        <taxon>Elateriformia</taxon>
        <taxon>Buprestoidea</taxon>
        <taxon>Buprestidae</taxon>
        <taxon>Agrilinae</taxon>
        <taxon>Agrilus</taxon>
    </lineage>
</organism>
<accession>A0A7F5R240</accession>
<feature type="domain" description="BAH" evidence="14">
    <location>
        <begin position="986"/>
        <end position="1104"/>
    </location>
</feature>
<evidence type="ECO:0000259" key="14">
    <source>
        <dbReference type="PROSITE" id="PS51038"/>
    </source>
</evidence>
<keyword evidence="2" id="KW-0677">Repeat</keyword>
<dbReference type="GO" id="GO:0003677">
    <property type="term" value="F:DNA binding"/>
    <property type="evidence" value="ECO:0007669"/>
    <property type="project" value="UniProtKB-UniRule"/>
</dbReference>
<dbReference type="CDD" id="cd05524">
    <property type="entry name" value="Bromo_polybromo_I"/>
    <property type="match status" value="1"/>
</dbReference>
<dbReference type="SUPFAM" id="SSF47370">
    <property type="entry name" value="Bromodomain"/>
    <property type="match status" value="6"/>
</dbReference>
<comment type="subcellular location">
    <subcellularLocation>
        <location evidence="1">Nucleus</location>
    </subcellularLocation>
</comment>
<feature type="region of interest" description="Disordered" evidence="11">
    <location>
        <begin position="513"/>
        <end position="549"/>
    </location>
</feature>
<feature type="domain" description="Bromo" evidence="12">
    <location>
        <begin position="77"/>
        <end position="147"/>
    </location>
</feature>
<dbReference type="GO" id="GO:0003682">
    <property type="term" value="F:chromatin binding"/>
    <property type="evidence" value="ECO:0007669"/>
    <property type="project" value="InterPro"/>
</dbReference>
<keyword evidence="3" id="KW-0156">Chromatin regulator</keyword>
<evidence type="ECO:0000313" key="16">
    <source>
        <dbReference type="RefSeq" id="XP_025829013.1"/>
    </source>
</evidence>
<dbReference type="FunFam" id="1.20.920.10:FF:000006">
    <property type="entry name" value="protein polybromo-1 isoform X1"/>
    <property type="match status" value="1"/>
</dbReference>
<feature type="compositionally biased region" description="Low complexity" evidence="11">
    <location>
        <begin position="965"/>
        <end position="981"/>
    </location>
</feature>
<dbReference type="SMART" id="SM00398">
    <property type="entry name" value="HMG"/>
    <property type="match status" value="1"/>
</dbReference>
<reference evidence="16" key="1">
    <citation type="submission" date="2025-08" db="UniProtKB">
        <authorList>
            <consortium name="RefSeq"/>
        </authorList>
    </citation>
    <scope>IDENTIFICATION</scope>
    <source>
        <tissue evidence="16">Entire body</tissue>
    </source>
</reference>
<feature type="coiled-coil region" evidence="10">
    <location>
        <begin position="1127"/>
        <end position="1154"/>
    </location>
</feature>
<dbReference type="GO" id="GO:0016586">
    <property type="term" value="C:RSC-type complex"/>
    <property type="evidence" value="ECO:0007669"/>
    <property type="project" value="InterPro"/>
</dbReference>
<dbReference type="SMART" id="SM00439">
    <property type="entry name" value="BAH"/>
    <property type="match status" value="2"/>
</dbReference>
<dbReference type="InterPro" id="IPR043151">
    <property type="entry name" value="BAH_sf"/>
</dbReference>
<evidence type="ECO:0000256" key="11">
    <source>
        <dbReference type="SAM" id="MobiDB-lite"/>
    </source>
</evidence>
<dbReference type="PROSITE" id="PS50118">
    <property type="entry name" value="HMG_BOX_2"/>
    <property type="match status" value="1"/>
</dbReference>